<accession>A0A3E1KNH3</accession>
<evidence type="ECO:0000313" key="5">
    <source>
        <dbReference type="Proteomes" id="UP001167357"/>
    </source>
</evidence>
<feature type="signal peptide" evidence="1">
    <location>
        <begin position="1"/>
        <end position="21"/>
    </location>
</feature>
<name>A0A3E1KNH3_9XANT</name>
<dbReference type="EMBL" id="JAMBED010000016">
    <property type="protein sequence ID" value="MCL1551527.1"/>
    <property type="molecule type" value="Genomic_DNA"/>
</dbReference>
<reference evidence="3 4" key="1">
    <citation type="submission" date="2018-08" db="EMBL/GenBank/DDBJ databases">
        <title>Genome sequencing of X. nasturtii WHRI 8984.</title>
        <authorList>
            <person name="Studholme D.J."/>
            <person name="Mchugh J."/>
            <person name="Vicente J."/>
        </authorList>
    </citation>
    <scope>NUCLEOTIDE SEQUENCE [LARGE SCALE GENOMIC DNA]</scope>
    <source>
        <strain evidence="3 4">WHRI 8984</strain>
    </source>
</reference>
<comment type="caution">
    <text evidence="3">The sequence shown here is derived from an EMBL/GenBank/DDBJ whole genome shotgun (WGS) entry which is preliminary data.</text>
</comment>
<evidence type="ECO:0000256" key="1">
    <source>
        <dbReference type="SAM" id="SignalP"/>
    </source>
</evidence>
<dbReference type="STRING" id="1843581.A7D16_11690"/>
<dbReference type="Proteomes" id="UP000259570">
    <property type="component" value="Unassembled WGS sequence"/>
</dbReference>
<evidence type="ECO:0000313" key="4">
    <source>
        <dbReference type="Proteomes" id="UP000259570"/>
    </source>
</evidence>
<reference evidence="2" key="2">
    <citation type="submission" date="2022-04" db="EMBL/GenBank/DDBJ databases">
        <title>Genomic comparison of 19 strains of Xanthomonas nasturtii, a newly emerging watercress pathogen.</title>
        <authorList>
            <person name="Harrison J."/>
            <person name="Greer S."/>
            <person name="Hussain R."/>
            <person name="Lascelles D."/>
            <person name="Roberts M."/>
            <person name="Carter B."/>
            <person name="Bryning A."/>
            <person name="Carroll S."/>
            <person name="Aspin A."/>
            <person name="Cruz L."/>
            <person name="Cruz J."/>
            <person name="Grant M."/>
            <person name="Vicente J."/>
            <person name="Studholme D.J."/>
        </authorList>
    </citation>
    <scope>NUCLEOTIDE SEQUENCE</scope>
    <source>
        <strain evidence="2">10016B</strain>
    </source>
</reference>
<dbReference type="RefSeq" id="WP_064630604.1">
    <property type="nucleotide sequence ID" value="NZ_CP142004.2"/>
</dbReference>
<keyword evidence="1" id="KW-0732">Signal</keyword>
<protein>
    <recommendedName>
        <fullName evidence="6">TonB-dependent receptor</fullName>
    </recommendedName>
</protein>
<dbReference type="EMBL" id="QUZM01000009">
    <property type="protein sequence ID" value="RFF40642.1"/>
    <property type="molecule type" value="Genomic_DNA"/>
</dbReference>
<feature type="chain" id="PRO_5017691208" description="TonB-dependent receptor" evidence="1">
    <location>
        <begin position="22"/>
        <end position="198"/>
    </location>
</feature>
<dbReference type="OrthoDB" id="6062698at2"/>
<keyword evidence="5" id="KW-1185">Reference proteome</keyword>
<sequence length="198" mass="20430">MKLALGTTIVLCMLTGMPALAQTSMQTALQRSATGARFMIGDTDFRLVPDARIQRQVQAPPPDATPAMRRAGATATVDSAAAVRVGPYLILPGGAATGRRSGAAGAQDEPDLMVAINQRNGQPAVAAPRLDIFAGNAETIARVARQSNGTVLSATQDGSGIIGYASVRAALAALPRVRADREVDDASLQLIQGVATLR</sequence>
<gene>
    <name evidence="3" type="ORF">DZD52_06520</name>
    <name evidence="2" type="ORF">M3O51_09410</name>
</gene>
<dbReference type="Proteomes" id="UP001167357">
    <property type="component" value="Unassembled WGS sequence"/>
</dbReference>
<dbReference type="AlphaFoldDB" id="A0A3E1KNH3"/>
<evidence type="ECO:0000313" key="3">
    <source>
        <dbReference type="EMBL" id="RFF40642.1"/>
    </source>
</evidence>
<evidence type="ECO:0008006" key="6">
    <source>
        <dbReference type="Google" id="ProtNLM"/>
    </source>
</evidence>
<dbReference type="GeneID" id="97212269"/>
<proteinExistence type="predicted"/>
<evidence type="ECO:0000313" key="2">
    <source>
        <dbReference type="EMBL" id="MCL1551527.1"/>
    </source>
</evidence>
<organism evidence="3 4">
    <name type="scientific">Xanthomonas nasturtii</name>
    <dbReference type="NCBI Taxonomy" id="1843581"/>
    <lineage>
        <taxon>Bacteria</taxon>
        <taxon>Pseudomonadati</taxon>
        <taxon>Pseudomonadota</taxon>
        <taxon>Gammaproteobacteria</taxon>
        <taxon>Lysobacterales</taxon>
        <taxon>Lysobacteraceae</taxon>
        <taxon>Xanthomonas</taxon>
    </lineage>
</organism>